<evidence type="ECO:0000313" key="2">
    <source>
        <dbReference type="EMBL" id="GGF26723.1"/>
    </source>
</evidence>
<dbReference type="EMBL" id="BMIU01000005">
    <property type="protein sequence ID" value="GGF26723.1"/>
    <property type="molecule type" value="Genomic_DNA"/>
</dbReference>
<reference evidence="3" key="1">
    <citation type="journal article" date="2019" name="Int. J. Syst. Evol. Microbiol.">
        <title>The Global Catalogue of Microorganisms (GCM) 10K type strain sequencing project: providing services to taxonomists for standard genome sequencing and annotation.</title>
        <authorList>
            <consortium name="The Broad Institute Genomics Platform"/>
            <consortium name="The Broad Institute Genome Sequencing Center for Infectious Disease"/>
            <person name="Wu L."/>
            <person name="Ma J."/>
        </authorList>
    </citation>
    <scope>NUCLEOTIDE SEQUENCE [LARGE SCALE GENOMIC DNA]</scope>
    <source>
        <strain evidence="3">CGMCC 1.15407</strain>
    </source>
</reference>
<sequence length="157" mass="16710">MMKKTILTLIITLAVSALCSAQRIESQKVFGGYQYTLNGQPISLKHMTIAMESNPEAFDLIKKARANTTIASIFGFAGGALIGWPIGTAIGGEEPNWALAGIGAGLIAVAIPISSSANKKTNQAIEIYNSNLYSSGYFKPEFKFLTNKNGIGLAMSF</sequence>
<organism evidence="2 3">
    <name type="scientific">Echinicola rosea</name>
    <dbReference type="NCBI Taxonomy" id="1807691"/>
    <lineage>
        <taxon>Bacteria</taxon>
        <taxon>Pseudomonadati</taxon>
        <taxon>Bacteroidota</taxon>
        <taxon>Cytophagia</taxon>
        <taxon>Cytophagales</taxon>
        <taxon>Cyclobacteriaceae</taxon>
        <taxon>Echinicola</taxon>
    </lineage>
</organism>
<dbReference type="RefSeq" id="WP_137403931.1">
    <property type="nucleotide sequence ID" value="NZ_BMIU01000005.1"/>
</dbReference>
<feature type="chain" id="PRO_5045197938" description="Glycine zipper family protein" evidence="1">
    <location>
        <begin position="22"/>
        <end position="157"/>
    </location>
</feature>
<dbReference type="Proteomes" id="UP000647339">
    <property type="component" value="Unassembled WGS sequence"/>
</dbReference>
<comment type="caution">
    <text evidence="2">The sequence shown here is derived from an EMBL/GenBank/DDBJ whole genome shotgun (WGS) entry which is preliminary data.</text>
</comment>
<feature type="signal peptide" evidence="1">
    <location>
        <begin position="1"/>
        <end position="21"/>
    </location>
</feature>
<accession>A0ABQ1UWC1</accession>
<evidence type="ECO:0008006" key="4">
    <source>
        <dbReference type="Google" id="ProtNLM"/>
    </source>
</evidence>
<keyword evidence="1" id="KW-0732">Signal</keyword>
<keyword evidence="3" id="KW-1185">Reference proteome</keyword>
<name>A0ABQ1UWC1_9BACT</name>
<evidence type="ECO:0000256" key="1">
    <source>
        <dbReference type="SAM" id="SignalP"/>
    </source>
</evidence>
<evidence type="ECO:0000313" key="3">
    <source>
        <dbReference type="Proteomes" id="UP000647339"/>
    </source>
</evidence>
<gene>
    <name evidence="2" type="ORF">GCM10011339_13570</name>
</gene>
<protein>
    <recommendedName>
        <fullName evidence="4">Glycine zipper family protein</fullName>
    </recommendedName>
</protein>
<proteinExistence type="predicted"/>